<evidence type="ECO:0000313" key="2">
    <source>
        <dbReference type="Proteomes" id="UP001342826"/>
    </source>
</evidence>
<dbReference type="RefSeq" id="WP_328015301.1">
    <property type="nucleotide sequence ID" value="NZ_JARTFS010000009.1"/>
</dbReference>
<evidence type="ECO:0000313" key="1">
    <source>
        <dbReference type="EMBL" id="MED4402041.1"/>
    </source>
</evidence>
<proteinExistence type="predicted"/>
<name>A0ABU6P1M1_9BACI</name>
<keyword evidence="2" id="KW-1185">Reference proteome</keyword>
<protein>
    <submittedName>
        <fullName evidence="1">Uncharacterized protein</fullName>
    </submittedName>
</protein>
<sequence length="86" mass="9926">MSEQIKVEFEINAVGEEDLNNYESSFKKHEIVRVKNLSKETTLEDLEETIKALFVEIQSTYVEPPHLTAKVTIRAKVDNKEVKYLG</sequence>
<organism evidence="1 2">
    <name type="scientific">Metabacillus fastidiosus</name>
    <dbReference type="NCBI Taxonomy" id="1458"/>
    <lineage>
        <taxon>Bacteria</taxon>
        <taxon>Bacillati</taxon>
        <taxon>Bacillota</taxon>
        <taxon>Bacilli</taxon>
        <taxon>Bacillales</taxon>
        <taxon>Bacillaceae</taxon>
        <taxon>Metabacillus</taxon>
    </lineage>
</organism>
<accession>A0ABU6P1M1</accession>
<reference evidence="1 2" key="1">
    <citation type="submission" date="2023-03" db="EMBL/GenBank/DDBJ databases">
        <title>Bacillus Genome Sequencing.</title>
        <authorList>
            <person name="Dunlap C."/>
        </authorList>
    </citation>
    <scope>NUCLEOTIDE SEQUENCE [LARGE SCALE GENOMIC DNA]</scope>
    <source>
        <strain evidence="1 2">NRS-1717</strain>
    </source>
</reference>
<dbReference type="Proteomes" id="UP001342826">
    <property type="component" value="Unassembled WGS sequence"/>
</dbReference>
<dbReference type="EMBL" id="JARTFS010000009">
    <property type="protein sequence ID" value="MED4402041.1"/>
    <property type="molecule type" value="Genomic_DNA"/>
</dbReference>
<gene>
    <name evidence="1" type="ORF">P9271_12005</name>
</gene>
<comment type="caution">
    <text evidence="1">The sequence shown here is derived from an EMBL/GenBank/DDBJ whole genome shotgun (WGS) entry which is preliminary data.</text>
</comment>